<feature type="compositionally biased region" description="Pro residues" evidence="1">
    <location>
        <begin position="229"/>
        <end position="250"/>
    </location>
</feature>
<comment type="caution">
    <text evidence="3">The sequence shown here is derived from an EMBL/GenBank/DDBJ whole genome shotgun (WGS) entry which is preliminary data.</text>
</comment>
<dbReference type="InterPro" id="IPR003117">
    <property type="entry name" value="cAMP_dep_PK_reg_su_I/II_a/b"/>
</dbReference>
<dbReference type="PANTHER" id="PTHR15494">
    <property type="entry name" value="CALCIUM-BINDING TYROSINE PHOSPHORYLATION-REGULATED PROTEIN"/>
    <property type="match status" value="1"/>
</dbReference>
<proteinExistence type="predicted"/>
<keyword evidence="4" id="KW-1185">Reference proteome</keyword>
<dbReference type="Proteomes" id="UP000545332">
    <property type="component" value="Unassembled WGS sequence"/>
</dbReference>
<dbReference type="GO" id="GO:0035686">
    <property type="term" value="C:sperm fibrous sheath"/>
    <property type="evidence" value="ECO:0007669"/>
    <property type="project" value="TreeGrafter"/>
</dbReference>
<evidence type="ECO:0000313" key="4">
    <source>
        <dbReference type="Proteomes" id="UP000545332"/>
    </source>
</evidence>
<sequence length="278" mass="29020">MAPYGLKTLLGGLSRAAFSANPNNIPGFAALYFQELVAFREGWNERLPQSLNAQDASVLGEPKQKEKCTDTEEDQLLQSPDTECTSKMTQYPSTHDDVVGNKSPTGPDEASSPKAPELAYVPADPAQLATQMLGNADYIYSVKDVATSVQTLPEVSLSSENIIAIVAGAAEDDAAVPAAEGAAEAARAEAGEPWQPAEAGEVGPSDSQAEVATNMANLVSAAPLREEPSPPPPAPPPAPPPRVPLQALPPPNEAGVILAAEVVSVRRADKLVWDAEVP</sequence>
<dbReference type="Gene3D" id="1.20.890.10">
    <property type="entry name" value="cAMP-dependent protein kinase regulatory subunit, dimerization-anchoring domain"/>
    <property type="match status" value="1"/>
</dbReference>
<dbReference type="Pfam" id="PF02197">
    <property type="entry name" value="RIIa"/>
    <property type="match status" value="1"/>
</dbReference>
<feature type="region of interest" description="Disordered" evidence="1">
    <location>
        <begin position="185"/>
        <end position="208"/>
    </location>
</feature>
<evidence type="ECO:0000259" key="2">
    <source>
        <dbReference type="SMART" id="SM00394"/>
    </source>
</evidence>
<dbReference type="InterPro" id="IPR047579">
    <property type="entry name" value="DD_CABYR_SP17"/>
</dbReference>
<dbReference type="InterPro" id="IPR038848">
    <property type="entry name" value="CABYR"/>
</dbReference>
<dbReference type="GO" id="GO:0005737">
    <property type="term" value="C:cytoplasm"/>
    <property type="evidence" value="ECO:0007669"/>
    <property type="project" value="TreeGrafter"/>
</dbReference>
<gene>
    <name evidence="3" type="primary">Cabyr</name>
    <name evidence="3" type="ORF">CRYSOU_R00205</name>
</gene>
<evidence type="ECO:0000313" key="3">
    <source>
        <dbReference type="EMBL" id="NWI21508.1"/>
    </source>
</evidence>
<dbReference type="CDD" id="cd12100">
    <property type="entry name" value="DD_CABYR_SP17"/>
    <property type="match status" value="1"/>
</dbReference>
<dbReference type="GO" id="GO:0005509">
    <property type="term" value="F:calcium ion binding"/>
    <property type="evidence" value="ECO:0007669"/>
    <property type="project" value="InterPro"/>
</dbReference>
<feature type="compositionally biased region" description="Polar residues" evidence="1">
    <location>
        <begin position="76"/>
        <end position="93"/>
    </location>
</feature>
<dbReference type="SUPFAM" id="SSF47391">
    <property type="entry name" value="Dimerization-anchoring domain of cAMP-dependent PK regulatory subunit"/>
    <property type="match status" value="1"/>
</dbReference>
<feature type="region of interest" description="Disordered" evidence="1">
    <location>
        <begin position="223"/>
        <end position="250"/>
    </location>
</feature>
<evidence type="ECO:0000256" key="1">
    <source>
        <dbReference type="SAM" id="MobiDB-lite"/>
    </source>
</evidence>
<dbReference type="EMBL" id="VWPX01020611">
    <property type="protein sequence ID" value="NWI21508.1"/>
    <property type="molecule type" value="Genomic_DNA"/>
</dbReference>
<name>A0A7K4L0Q6_9AVES</name>
<dbReference type="PANTHER" id="PTHR15494:SF0">
    <property type="entry name" value="CALCIUM-BINDING TYROSINE PHOSPHORYLATION-REGULATED PROTEIN"/>
    <property type="match status" value="1"/>
</dbReference>
<feature type="domain" description="RIIa" evidence="2">
    <location>
        <begin position="4"/>
        <end position="41"/>
    </location>
</feature>
<organism evidence="3 4">
    <name type="scientific">Crypturellus soui</name>
    <dbReference type="NCBI Taxonomy" id="458187"/>
    <lineage>
        <taxon>Eukaryota</taxon>
        <taxon>Metazoa</taxon>
        <taxon>Chordata</taxon>
        <taxon>Craniata</taxon>
        <taxon>Vertebrata</taxon>
        <taxon>Euteleostomi</taxon>
        <taxon>Archelosauria</taxon>
        <taxon>Archosauria</taxon>
        <taxon>Dinosauria</taxon>
        <taxon>Saurischia</taxon>
        <taxon>Theropoda</taxon>
        <taxon>Coelurosauria</taxon>
        <taxon>Aves</taxon>
        <taxon>Palaeognathae</taxon>
        <taxon>Tinamiformes</taxon>
        <taxon>Tinamidae</taxon>
        <taxon>Crypturellus</taxon>
    </lineage>
</organism>
<dbReference type="AlphaFoldDB" id="A0A7K4L0Q6"/>
<dbReference type="SMART" id="SM00394">
    <property type="entry name" value="RIIa"/>
    <property type="match status" value="1"/>
</dbReference>
<feature type="non-terminal residue" evidence="3">
    <location>
        <position position="278"/>
    </location>
</feature>
<accession>A0A7K4L0Q6</accession>
<protein>
    <submittedName>
        <fullName evidence="3">CABYR protein</fullName>
    </submittedName>
</protein>
<dbReference type="OrthoDB" id="252964at2759"/>
<dbReference type="GO" id="GO:0048240">
    <property type="term" value="P:sperm capacitation"/>
    <property type="evidence" value="ECO:0007669"/>
    <property type="project" value="InterPro"/>
</dbReference>
<feature type="region of interest" description="Disordered" evidence="1">
    <location>
        <begin position="57"/>
        <end position="115"/>
    </location>
</feature>
<reference evidence="3 4" key="1">
    <citation type="submission" date="2019-09" db="EMBL/GenBank/DDBJ databases">
        <title>Bird 10,000 Genomes (B10K) Project - Family phase.</title>
        <authorList>
            <person name="Zhang G."/>
        </authorList>
    </citation>
    <scope>NUCLEOTIDE SEQUENCE [LARGE SCALE GENOMIC DNA]</scope>
    <source>
        <strain evidence="3">B10K-MSB-42743</strain>
        <tissue evidence="3">Heart</tissue>
    </source>
</reference>
<feature type="non-terminal residue" evidence="3">
    <location>
        <position position="1"/>
    </location>
</feature>